<keyword evidence="2" id="KW-1133">Transmembrane helix</keyword>
<feature type="compositionally biased region" description="Acidic residues" evidence="1">
    <location>
        <begin position="171"/>
        <end position="190"/>
    </location>
</feature>
<proteinExistence type="predicted"/>
<name>A0A1C0Z1U0_9BACL</name>
<evidence type="ECO:0000313" key="4">
    <source>
        <dbReference type="EMBL" id="OCS93363.1"/>
    </source>
</evidence>
<dbReference type="EMBL" id="MATO01000010">
    <property type="protein sequence ID" value="OCS93363.1"/>
    <property type="molecule type" value="Genomic_DNA"/>
</dbReference>
<comment type="caution">
    <text evidence="4">The sequence shown here is derived from an EMBL/GenBank/DDBJ whole genome shotgun (WGS) entry which is preliminary data.</text>
</comment>
<feature type="domain" description="Mobile element protein CD1107-like" evidence="3">
    <location>
        <begin position="54"/>
        <end position="109"/>
    </location>
</feature>
<gene>
    <name evidence="4" type="ORF">A6K76_05510</name>
</gene>
<organism evidence="4 5">
    <name type="scientific">Caryophanon latum</name>
    <dbReference type="NCBI Taxonomy" id="33977"/>
    <lineage>
        <taxon>Bacteria</taxon>
        <taxon>Bacillati</taxon>
        <taxon>Bacillota</taxon>
        <taxon>Bacilli</taxon>
        <taxon>Bacillales</taxon>
        <taxon>Caryophanaceae</taxon>
        <taxon>Caryophanon</taxon>
    </lineage>
</organism>
<sequence length="198" mass="22059">MLSLSLGEIVYATPQLSLTSPPIDGDPPSGQNVKENEVIEEIDAQTPASVTGETMQGNGTVVDYTTSGSKAFYTITDTEQNTFYLIIDMDKTQNNVYFLKNVNESDLNNVPTINEGIAPTPPINMPEPEAVQEESNSGLGFTIIVLLIAALGVAAYYFLYMRKRPQHTAEENDDEEMDEHYDDRFDDELDEQNHQKKD</sequence>
<dbReference type="Pfam" id="PF14283">
    <property type="entry name" value="CD1107-like"/>
    <property type="match status" value="1"/>
</dbReference>
<evidence type="ECO:0000256" key="1">
    <source>
        <dbReference type="SAM" id="MobiDB-lite"/>
    </source>
</evidence>
<feature type="transmembrane region" description="Helical" evidence="2">
    <location>
        <begin position="138"/>
        <end position="159"/>
    </location>
</feature>
<evidence type="ECO:0000256" key="2">
    <source>
        <dbReference type="SAM" id="Phobius"/>
    </source>
</evidence>
<evidence type="ECO:0000259" key="3">
    <source>
        <dbReference type="Pfam" id="PF14283"/>
    </source>
</evidence>
<dbReference type="Proteomes" id="UP000093482">
    <property type="component" value="Unassembled WGS sequence"/>
</dbReference>
<dbReference type="InterPro" id="IPR025376">
    <property type="entry name" value="CD1107-like_dom"/>
</dbReference>
<dbReference type="AlphaFoldDB" id="A0A1C0Z1U0"/>
<accession>A0A1C0Z1U0</accession>
<protein>
    <recommendedName>
        <fullName evidence="3">Mobile element protein CD1107-like domain-containing protein</fullName>
    </recommendedName>
</protein>
<evidence type="ECO:0000313" key="5">
    <source>
        <dbReference type="Proteomes" id="UP000093482"/>
    </source>
</evidence>
<keyword evidence="2" id="KW-0472">Membrane</keyword>
<reference evidence="4 5" key="1">
    <citation type="submission" date="2016-07" db="EMBL/GenBank/DDBJ databases">
        <title>Caryophanon latum genome sequencing.</title>
        <authorList>
            <person name="Verma A."/>
            <person name="Pal Y."/>
            <person name="Krishnamurthi S."/>
        </authorList>
    </citation>
    <scope>NUCLEOTIDE SEQUENCE [LARGE SCALE GENOMIC DNA]</scope>
    <source>
        <strain evidence="4 5">DSM 14151</strain>
    </source>
</reference>
<keyword evidence="2" id="KW-0812">Transmembrane</keyword>
<keyword evidence="5" id="KW-1185">Reference proteome</keyword>
<feature type="region of interest" description="Disordered" evidence="1">
    <location>
        <begin position="167"/>
        <end position="198"/>
    </location>
</feature>